<dbReference type="STRING" id="283909.N1PB42"/>
<evidence type="ECO:0000313" key="3">
    <source>
        <dbReference type="EMBL" id="ELU18857.1"/>
    </source>
</evidence>
<dbReference type="EMBL" id="AMQN01000043">
    <property type="status" value="NOT_ANNOTATED_CDS"/>
    <property type="molecule type" value="Genomic_DNA"/>
</dbReference>
<dbReference type="SUPFAM" id="SSF47923">
    <property type="entry name" value="Ypt/Rab-GAP domain of gyp1p"/>
    <property type="match status" value="2"/>
</dbReference>
<feature type="domain" description="Rab-GAP TBC" evidence="2">
    <location>
        <begin position="65"/>
        <end position="317"/>
    </location>
</feature>
<evidence type="ECO:0000313" key="5">
    <source>
        <dbReference type="Proteomes" id="UP000014760"/>
    </source>
</evidence>
<dbReference type="PANTHER" id="PTHR22957:SF466">
    <property type="entry name" value="SI:DKEY-238D18.4"/>
    <property type="match status" value="1"/>
</dbReference>
<evidence type="ECO:0000313" key="4">
    <source>
        <dbReference type="EnsemblMetazoa" id="CapteP133182"/>
    </source>
</evidence>
<proteinExistence type="predicted"/>
<dbReference type="InterPro" id="IPR000195">
    <property type="entry name" value="Rab-GAP-TBC_dom"/>
</dbReference>
<reference evidence="4" key="3">
    <citation type="submission" date="2015-06" db="UniProtKB">
        <authorList>
            <consortium name="EnsemblMetazoa"/>
        </authorList>
    </citation>
    <scope>IDENTIFICATION</scope>
</reference>
<reference evidence="5" key="1">
    <citation type="submission" date="2012-12" db="EMBL/GenBank/DDBJ databases">
        <authorList>
            <person name="Hellsten U."/>
            <person name="Grimwood J."/>
            <person name="Chapman J.A."/>
            <person name="Shapiro H."/>
            <person name="Aerts A."/>
            <person name="Otillar R.P."/>
            <person name="Terry A.Y."/>
            <person name="Boore J.L."/>
            <person name="Simakov O."/>
            <person name="Marletaz F."/>
            <person name="Cho S.-J."/>
            <person name="Edsinger-Gonzales E."/>
            <person name="Havlak P."/>
            <person name="Kuo D.-H."/>
            <person name="Larsson T."/>
            <person name="Lv J."/>
            <person name="Arendt D."/>
            <person name="Savage R."/>
            <person name="Osoegawa K."/>
            <person name="de Jong P."/>
            <person name="Lindberg D.R."/>
            <person name="Seaver E.C."/>
            <person name="Weisblat D.A."/>
            <person name="Putnam N.H."/>
            <person name="Grigoriev I.V."/>
            <person name="Rokhsar D.S."/>
        </authorList>
    </citation>
    <scope>NUCLEOTIDE SEQUENCE</scope>
    <source>
        <strain evidence="5">I ESC-2004</strain>
    </source>
</reference>
<dbReference type="PROSITE" id="PS50086">
    <property type="entry name" value="TBC_RABGAP"/>
    <property type="match status" value="1"/>
</dbReference>
<dbReference type="Proteomes" id="UP000014760">
    <property type="component" value="Unassembled WGS sequence"/>
</dbReference>
<reference evidence="3 5" key="2">
    <citation type="journal article" date="2013" name="Nature">
        <title>Insights into bilaterian evolution from three spiralian genomes.</title>
        <authorList>
            <person name="Simakov O."/>
            <person name="Marletaz F."/>
            <person name="Cho S.J."/>
            <person name="Edsinger-Gonzales E."/>
            <person name="Havlak P."/>
            <person name="Hellsten U."/>
            <person name="Kuo D.H."/>
            <person name="Larsson T."/>
            <person name="Lv J."/>
            <person name="Arendt D."/>
            <person name="Savage R."/>
            <person name="Osoegawa K."/>
            <person name="de Jong P."/>
            <person name="Grimwood J."/>
            <person name="Chapman J.A."/>
            <person name="Shapiro H."/>
            <person name="Aerts A."/>
            <person name="Otillar R.P."/>
            <person name="Terry A.Y."/>
            <person name="Boore J.L."/>
            <person name="Grigoriev I.V."/>
            <person name="Lindberg D.R."/>
            <person name="Seaver E.C."/>
            <person name="Weisblat D.A."/>
            <person name="Putnam N.H."/>
            <person name="Rokhsar D.S."/>
        </authorList>
    </citation>
    <scope>NUCLEOTIDE SEQUENCE</scope>
    <source>
        <strain evidence="3 5">I ESC-2004</strain>
    </source>
</reference>
<organism evidence="3">
    <name type="scientific">Capitella teleta</name>
    <name type="common">Polychaete worm</name>
    <dbReference type="NCBI Taxonomy" id="283909"/>
    <lineage>
        <taxon>Eukaryota</taxon>
        <taxon>Metazoa</taxon>
        <taxon>Spiralia</taxon>
        <taxon>Lophotrochozoa</taxon>
        <taxon>Annelida</taxon>
        <taxon>Polychaeta</taxon>
        <taxon>Sedentaria</taxon>
        <taxon>Scolecida</taxon>
        <taxon>Capitellidae</taxon>
        <taxon>Capitella</taxon>
    </lineage>
</organism>
<keyword evidence="1" id="KW-0343">GTPase activation</keyword>
<dbReference type="SMART" id="SM00164">
    <property type="entry name" value="TBC"/>
    <property type="match status" value="1"/>
</dbReference>
<gene>
    <name evidence="3" type="ORF">CAPTEDRAFT_133182</name>
</gene>
<dbReference type="AlphaFoldDB" id="N1PB42"/>
<dbReference type="EnsemblMetazoa" id="CapteT133182">
    <property type="protein sequence ID" value="CapteP133182"/>
    <property type="gene ID" value="CapteG133182"/>
</dbReference>
<dbReference type="OMA" id="VYAWVDN"/>
<dbReference type="HOGENOM" id="CLU_004457_3_0_1"/>
<evidence type="ECO:0000259" key="2">
    <source>
        <dbReference type="PROSITE" id="PS50086"/>
    </source>
</evidence>
<keyword evidence="5" id="KW-1185">Reference proteome</keyword>
<dbReference type="OrthoDB" id="10264062at2759"/>
<dbReference type="Pfam" id="PF00566">
    <property type="entry name" value="RabGAP-TBC"/>
    <property type="match status" value="1"/>
</dbReference>
<protein>
    <recommendedName>
        <fullName evidence="2">Rab-GAP TBC domain-containing protein</fullName>
    </recommendedName>
</protein>
<dbReference type="GO" id="GO:0005096">
    <property type="term" value="F:GTPase activator activity"/>
    <property type="evidence" value="ECO:0007669"/>
    <property type="project" value="UniProtKB-KW"/>
</dbReference>
<sequence>MAEDQEEFEEIQFPPSLPSCLTENVVNCSQRPGVPLDEKTFAKMFDSDGRLVNEHQLRQMTFAGGVEPRIRRRVWSFLFGVYPFNSTTREREAIQSDHQAKYIAMCERWPKFLEESEFFHHDVPQHCDISAYAAPPSPSSDLNIPFKMMKLQADIHAGQQKFDLKSLVTSIQIIDKDVPRTDRNLTFFSGSSNPHLRVIRNILATFAAFNPNIGYAQGMNDILARFILVLQSEVDAYWCFSHFMERMKSDFIEDGVLNKLHDIRELVLEIDPDLLQYLAEVHIDDMTFCHRWMLLCFKREFTFEDSLRCFEMLCSHHLEQNSMQAQLKREQERQKEFLQTRLEIN</sequence>
<name>N1PB42_CAPTE</name>
<accession>N1PB42</accession>
<evidence type="ECO:0000256" key="1">
    <source>
        <dbReference type="ARBA" id="ARBA00022468"/>
    </source>
</evidence>
<dbReference type="Gene3D" id="1.10.8.270">
    <property type="entry name" value="putative rabgap domain of human tbc1 domain family member 14 like domains"/>
    <property type="match status" value="1"/>
</dbReference>
<dbReference type="PANTHER" id="PTHR22957">
    <property type="entry name" value="TBC1 DOMAIN FAMILY MEMBER GTPASE-ACTIVATING PROTEIN"/>
    <property type="match status" value="1"/>
</dbReference>
<dbReference type="InterPro" id="IPR035969">
    <property type="entry name" value="Rab-GAP_TBC_sf"/>
</dbReference>
<dbReference type="Gene3D" id="1.10.472.80">
    <property type="entry name" value="Ypt/Rab-GAP domain of gyp1p, domain 3"/>
    <property type="match status" value="1"/>
</dbReference>
<dbReference type="EMBL" id="KB291798">
    <property type="protein sequence ID" value="ELU18857.1"/>
    <property type="molecule type" value="Genomic_DNA"/>
</dbReference>